<evidence type="ECO:0000259" key="11">
    <source>
        <dbReference type="PROSITE" id="PS50850"/>
    </source>
</evidence>
<dbReference type="InterPro" id="IPR020846">
    <property type="entry name" value="MFS_dom"/>
</dbReference>
<dbReference type="AlphaFoldDB" id="A0A9K3GJN7"/>
<dbReference type="Pfam" id="PF07690">
    <property type="entry name" value="MFS_1"/>
    <property type="match status" value="2"/>
</dbReference>
<evidence type="ECO:0000256" key="8">
    <source>
        <dbReference type="ARBA" id="ARBA00022989"/>
    </source>
</evidence>
<protein>
    <submittedName>
        <fullName evidence="12">Major facilitator superfamily protein</fullName>
    </submittedName>
</protein>
<dbReference type="InterPro" id="IPR029008">
    <property type="entry name" value="EMC6-like"/>
</dbReference>
<evidence type="ECO:0000256" key="2">
    <source>
        <dbReference type="ARBA" id="ARBA00004651"/>
    </source>
</evidence>
<dbReference type="EMBL" id="BDIP01001932">
    <property type="protein sequence ID" value="GIQ85423.1"/>
    <property type="molecule type" value="Genomic_DNA"/>
</dbReference>
<dbReference type="SUPFAM" id="SSF103473">
    <property type="entry name" value="MFS general substrate transporter"/>
    <property type="match status" value="1"/>
</dbReference>
<keyword evidence="6 10" id="KW-0812">Transmembrane</keyword>
<dbReference type="GO" id="GO:0022857">
    <property type="term" value="F:transmembrane transporter activity"/>
    <property type="evidence" value="ECO:0007669"/>
    <property type="project" value="InterPro"/>
</dbReference>
<dbReference type="InterPro" id="IPR011701">
    <property type="entry name" value="MFS"/>
</dbReference>
<feature type="transmembrane region" description="Helical" evidence="10">
    <location>
        <begin position="374"/>
        <end position="399"/>
    </location>
</feature>
<feature type="transmembrane region" description="Helical" evidence="10">
    <location>
        <begin position="317"/>
        <end position="336"/>
    </location>
</feature>
<feature type="transmembrane region" description="Helical" evidence="10">
    <location>
        <begin position="34"/>
        <end position="67"/>
    </location>
</feature>
<comment type="caution">
    <text evidence="12">The sequence shown here is derived from an EMBL/GenBank/DDBJ whole genome shotgun (WGS) entry which is preliminary data.</text>
</comment>
<comment type="similarity">
    <text evidence="3">Belongs to the EMC6 family.</text>
</comment>
<evidence type="ECO:0000256" key="5">
    <source>
        <dbReference type="ARBA" id="ARBA00022475"/>
    </source>
</evidence>
<dbReference type="GO" id="GO:0005789">
    <property type="term" value="C:endoplasmic reticulum membrane"/>
    <property type="evidence" value="ECO:0007669"/>
    <property type="project" value="UniProtKB-SubCell"/>
</dbReference>
<feature type="transmembrane region" description="Helical" evidence="10">
    <location>
        <begin position="405"/>
        <end position="426"/>
    </location>
</feature>
<feature type="transmembrane region" description="Helical" evidence="10">
    <location>
        <begin position="465"/>
        <end position="486"/>
    </location>
</feature>
<dbReference type="Gene3D" id="1.20.1250.20">
    <property type="entry name" value="MFS general substrate transporter like domains"/>
    <property type="match status" value="1"/>
</dbReference>
<evidence type="ECO:0000256" key="7">
    <source>
        <dbReference type="ARBA" id="ARBA00022824"/>
    </source>
</evidence>
<gene>
    <name evidence="12" type="ORF">KIPB_007085</name>
</gene>
<evidence type="ECO:0000256" key="3">
    <source>
        <dbReference type="ARBA" id="ARBA00009436"/>
    </source>
</evidence>
<keyword evidence="4" id="KW-0813">Transport</keyword>
<feature type="transmembrane region" description="Helical" evidence="10">
    <location>
        <begin position="535"/>
        <end position="553"/>
    </location>
</feature>
<comment type="subcellular location">
    <subcellularLocation>
        <location evidence="2">Cell membrane</location>
        <topology evidence="2">Multi-pass membrane protein</topology>
    </subcellularLocation>
    <subcellularLocation>
        <location evidence="1">Endoplasmic reticulum membrane</location>
        <topology evidence="1">Multi-pass membrane protein</topology>
    </subcellularLocation>
</comment>
<reference evidence="12 13" key="1">
    <citation type="journal article" date="2018" name="PLoS ONE">
        <title>The draft genome of Kipferlia bialata reveals reductive genome evolution in fornicate parasites.</title>
        <authorList>
            <person name="Tanifuji G."/>
            <person name="Takabayashi S."/>
            <person name="Kume K."/>
            <person name="Takagi M."/>
            <person name="Nakayama T."/>
            <person name="Kamikawa R."/>
            <person name="Inagaki Y."/>
            <person name="Hashimoto T."/>
        </authorList>
    </citation>
    <scope>NUCLEOTIDE SEQUENCE [LARGE SCALE GENOMIC DNA]</scope>
    <source>
        <strain evidence="12">NY0173</strain>
    </source>
</reference>
<evidence type="ECO:0000313" key="12">
    <source>
        <dbReference type="EMBL" id="GIQ85423.1"/>
    </source>
</evidence>
<dbReference type="GO" id="GO:0005886">
    <property type="term" value="C:plasma membrane"/>
    <property type="evidence" value="ECO:0007669"/>
    <property type="project" value="UniProtKB-SubCell"/>
</dbReference>
<dbReference type="Proteomes" id="UP000265618">
    <property type="component" value="Unassembled WGS sequence"/>
</dbReference>
<feature type="transmembrane region" description="Helical" evidence="10">
    <location>
        <begin position="284"/>
        <end position="305"/>
    </location>
</feature>
<evidence type="ECO:0000256" key="4">
    <source>
        <dbReference type="ARBA" id="ARBA00022448"/>
    </source>
</evidence>
<feature type="transmembrane region" description="Helical" evidence="10">
    <location>
        <begin position="342"/>
        <end position="362"/>
    </location>
</feature>
<keyword evidence="13" id="KW-1185">Reference proteome</keyword>
<dbReference type="PANTHER" id="PTHR43414">
    <property type="entry name" value="MULTIDRUG RESISTANCE PROTEIN MDTG"/>
    <property type="match status" value="1"/>
</dbReference>
<evidence type="ECO:0000256" key="9">
    <source>
        <dbReference type="ARBA" id="ARBA00023136"/>
    </source>
</evidence>
<feature type="domain" description="Major facilitator superfamily (MFS) profile" evidence="11">
    <location>
        <begin position="250"/>
        <end position="651"/>
    </location>
</feature>
<evidence type="ECO:0000256" key="6">
    <source>
        <dbReference type="ARBA" id="ARBA00022692"/>
    </source>
</evidence>
<accession>A0A9K3GJN7</accession>
<feature type="transmembrane region" description="Helical" evidence="10">
    <location>
        <begin position="506"/>
        <end position="528"/>
    </location>
</feature>
<dbReference type="Pfam" id="PF07019">
    <property type="entry name" value="EMC6"/>
    <property type="match status" value="1"/>
</dbReference>
<feature type="transmembrane region" description="Helical" evidence="10">
    <location>
        <begin position="625"/>
        <end position="648"/>
    </location>
</feature>
<evidence type="ECO:0000256" key="1">
    <source>
        <dbReference type="ARBA" id="ARBA00004477"/>
    </source>
</evidence>
<evidence type="ECO:0000313" key="13">
    <source>
        <dbReference type="Proteomes" id="UP000265618"/>
    </source>
</evidence>
<organism evidence="12 13">
    <name type="scientific">Kipferlia bialata</name>
    <dbReference type="NCBI Taxonomy" id="797122"/>
    <lineage>
        <taxon>Eukaryota</taxon>
        <taxon>Metamonada</taxon>
        <taxon>Carpediemonas-like organisms</taxon>
        <taxon>Kipferlia</taxon>
    </lineage>
</organism>
<keyword evidence="9 10" id="KW-0472">Membrane</keyword>
<name>A0A9K3GJN7_9EUKA</name>
<keyword evidence="7" id="KW-0256">Endoplasmic reticulum</keyword>
<sequence length="716" mass="77200">MAPTKETRIESTTRILEQLQDTEHEWEKKDLFNAIYWLKVVVSAVMGVLFGLLPVTGLMPLVLYAVFMVFAQTRLFEEHLGMLESVVSFLSAYTSQTGGAWDGAVSGVATDCASLLSPSEAGTEAPVYPLMCHLTQTLGGTAPDSVDGADRTDPLTVFAAYVNAQDIDDVPDLPVPASGADRVAYVYHALMGLTERHSALPAIQSVTEVGEGEVGDEELRYVVSALGERGLSMRDINADLVSEPTMWETGAWAVYLGIMVGLIGLIIVFVNLPSRVAEFKDDAAAALTNALAVFNFVQLIASPLWHRFSERFGRKPAMVLISLNYALCFVGFGLSTSYLGVFVFRGLSGLGAIIAPLGNTIIADITPMRQRGRALAYVNLAALIGGFMGPFVNIILSGMGLEWRGLMFSAAAFSLLSALVFVLWLPETAPIRIARRQTASLHLSTEAPTESGFKKTLALMARNKNLVVVFIGYTVTLGAMCLFRDISGVVVRTRCNLDEDVGDTYYSYTILIGTVGGAVASVLVGPLAKRVGERGVIYIGQACSVIALMMMVVDSDKYIEFRYFCLATVFNAASDGFAHPSFIHLCSEWASPEDRGMMLGVFQIGNSLGRSVFSMLQGYLYDANITFSFLFALVWPVSGFICTIMATVPVERHKMDKVDPVCSEDSHDQALLQYQTADSSSPSPTHNKGGVCVEGAGMLGGVPVVTEVPHRGGDLC</sequence>
<keyword evidence="8 10" id="KW-1133">Transmembrane helix</keyword>
<dbReference type="PROSITE" id="PS50850">
    <property type="entry name" value="MFS"/>
    <property type="match status" value="1"/>
</dbReference>
<evidence type="ECO:0000256" key="10">
    <source>
        <dbReference type="SAM" id="Phobius"/>
    </source>
</evidence>
<keyword evidence="5" id="KW-1003">Cell membrane</keyword>
<dbReference type="InterPro" id="IPR036259">
    <property type="entry name" value="MFS_trans_sf"/>
</dbReference>
<feature type="transmembrane region" description="Helical" evidence="10">
    <location>
        <begin position="252"/>
        <end position="272"/>
    </location>
</feature>
<dbReference type="OrthoDB" id="286395at2759"/>
<dbReference type="PANTHER" id="PTHR43414:SF6">
    <property type="entry name" value="MULTIDRUG RESISTANCE PROTEIN MDTG"/>
    <property type="match status" value="1"/>
</dbReference>
<proteinExistence type="inferred from homology"/>